<keyword evidence="17" id="KW-1185">Reference proteome</keyword>
<comment type="caution">
    <text evidence="16">The sequence shown here is derived from an EMBL/GenBank/DDBJ whole genome shotgun (WGS) entry which is preliminary data.</text>
</comment>
<evidence type="ECO:0000256" key="1">
    <source>
        <dbReference type="ARBA" id="ARBA00000085"/>
    </source>
</evidence>
<evidence type="ECO:0000259" key="15">
    <source>
        <dbReference type="PROSITE" id="PS50109"/>
    </source>
</evidence>
<proteinExistence type="inferred from homology"/>
<dbReference type="Proteomes" id="UP000267187">
    <property type="component" value="Unassembled WGS sequence"/>
</dbReference>
<evidence type="ECO:0000256" key="4">
    <source>
        <dbReference type="ARBA" id="ARBA00012438"/>
    </source>
</evidence>
<dbReference type="EC" id="2.7.13.3" evidence="4"/>
<evidence type="ECO:0000313" key="16">
    <source>
        <dbReference type="EMBL" id="RMA80082.1"/>
    </source>
</evidence>
<comment type="subcellular location">
    <subcellularLocation>
        <location evidence="2">Membrane</location>
        <topology evidence="2">Multi-pass membrane protein</topology>
    </subcellularLocation>
</comment>
<dbReference type="EMBL" id="REFJ01000003">
    <property type="protein sequence ID" value="RMA80082.1"/>
    <property type="molecule type" value="Genomic_DNA"/>
</dbReference>
<evidence type="ECO:0000256" key="3">
    <source>
        <dbReference type="ARBA" id="ARBA00006434"/>
    </source>
</evidence>
<dbReference type="AlphaFoldDB" id="A0A3M0AM75"/>
<dbReference type="InterPro" id="IPR004358">
    <property type="entry name" value="Sig_transdc_His_kin-like_C"/>
</dbReference>
<dbReference type="PROSITE" id="PS50109">
    <property type="entry name" value="HIS_KIN"/>
    <property type="match status" value="1"/>
</dbReference>
<feature type="transmembrane region" description="Helical" evidence="14">
    <location>
        <begin position="321"/>
        <end position="354"/>
    </location>
</feature>
<evidence type="ECO:0000256" key="14">
    <source>
        <dbReference type="SAM" id="Phobius"/>
    </source>
</evidence>
<feature type="transmembrane region" description="Helical" evidence="14">
    <location>
        <begin position="433"/>
        <end position="455"/>
    </location>
</feature>
<comment type="catalytic activity">
    <reaction evidence="1">
        <text>ATP + protein L-histidine = ADP + protein N-phospho-L-histidine.</text>
        <dbReference type="EC" id="2.7.13.3"/>
    </reaction>
</comment>
<feature type="transmembrane region" description="Helical" evidence="14">
    <location>
        <begin position="6"/>
        <end position="26"/>
    </location>
</feature>
<dbReference type="GO" id="GO:0000155">
    <property type="term" value="F:phosphorelay sensor kinase activity"/>
    <property type="evidence" value="ECO:0007669"/>
    <property type="project" value="InterPro"/>
</dbReference>
<keyword evidence="6" id="KW-0808">Transferase</keyword>
<keyword evidence="13 14" id="KW-0472">Membrane</keyword>
<gene>
    <name evidence="16" type="ORF">DFR27_1438</name>
</gene>
<dbReference type="SUPFAM" id="SSF47384">
    <property type="entry name" value="Homodimeric domain of signal transducing histidine kinase"/>
    <property type="match status" value="1"/>
</dbReference>
<feature type="transmembrane region" description="Helical" evidence="14">
    <location>
        <begin position="281"/>
        <end position="301"/>
    </location>
</feature>
<dbReference type="SMART" id="SM00387">
    <property type="entry name" value="HATPase_c"/>
    <property type="match status" value="1"/>
</dbReference>
<feature type="transmembrane region" description="Helical" evidence="14">
    <location>
        <begin position="155"/>
        <end position="174"/>
    </location>
</feature>
<protein>
    <recommendedName>
        <fullName evidence="4">histidine kinase</fullName>
        <ecNumber evidence="4">2.7.13.3</ecNumber>
    </recommendedName>
</protein>
<evidence type="ECO:0000256" key="11">
    <source>
        <dbReference type="ARBA" id="ARBA00022989"/>
    </source>
</evidence>
<evidence type="ECO:0000256" key="5">
    <source>
        <dbReference type="ARBA" id="ARBA00022553"/>
    </source>
</evidence>
<feature type="transmembrane region" description="Helical" evidence="14">
    <location>
        <begin position="186"/>
        <end position="211"/>
    </location>
</feature>
<dbReference type="Gene3D" id="3.30.565.10">
    <property type="entry name" value="Histidine kinase-like ATPase, C-terminal domain"/>
    <property type="match status" value="1"/>
</dbReference>
<feature type="transmembrane region" description="Helical" evidence="14">
    <location>
        <begin position="242"/>
        <end position="260"/>
    </location>
</feature>
<dbReference type="InterPro" id="IPR001734">
    <property type="entry name" value="Na/solute_symporter"/>
</dbReference>
<dbReference type="GO" id="GO:0022857">
    <property type="term" value="F:transmembrane transporter activity"/>
    <property type="evidence" value="ECO:0007669"/>
    <property type="project" value="InterPro"/>
</dbReference>
<evidence type="ECO:0000256" key="12">
    <source>
        <dbReference type="ARBA" id="ARBA00023012"/>
    </source>
</evidence>
<evidence type="ECO:0000256" key="6">
    <source>
        <dbReference type="ARBA" id="ARBA00022679"/>
    </source>
</evidence>
<dbReference type="PROSITE" id="PS50283">
    <property type="entry name" value="NA_SOLUT_SYMP_3"/>
    <property type="match status" value="1"/>
</dbReference>
<keyword evidence="12" id="KW-0902">Two-component regulatory system</keyword>
<dbReference type="PRINTS" id="PR00344">
    <property type="entry name" value="BCTRLSENSOR"/>
</dbReference>
<dbReference type="Gene3D" id="1.10.287.130">
    <property type="match status" value="1"/>
</dbReference>
<keyword evidence="5" id="KW-0597">Phosphoprotein</keyword>
<dbReference type="InterPro" id="IPR003594">
    <property type="entry name" value="HATPase_dom"/>
</dbReference>
<sequence>MTLEPWIVGLYAFLYLLSLFGLATLSEKNIIPVKISRSPLIHTLAQGTFISAWGYYGIVSLAQNYGYGALAYYLGAGAMLLFAPFLLIPMSRIANQFQLNSFADLMVFRFPSAKLGVSVTLILLVSALPLLALQIKAVAEAWQVLKVSNIETVSLNWAHATLFVIVTTVFTLVFGSGRLNLNGLVVALAAESILKLVGILAVGIVATFMVFDGIDDLNQWLVSNPDQAQILYQIRGQNNSPWLVLIFLSGSILVPHAFNYNNGRKLQLKTLRMGSWLIPMYLMLMALPLFPIIWAANSLGAPLANTDYAALGIALALENPWLLIIILFGGLSAATGTMVVVLLTVTSMTLNHLVLPSTGMPSRTSLYRWLATWQRYLVVILAAASLFFCYLVADASLTDLAFTAFMGTLQLTPALCALVLWPEARGRAISAGVLTGGISWFLLMVVPLVLGYPAVQLDLLGFQLGFGPAEWQSTLMASFGLNVVVMVIFHHLTHQTEEELAAAKLCGLNDISVPSRERLVALTPQAMIEALSPALGKPVAMAEVRRALKQQSLNLNERRPSELRKTRDQIEANLSGLMGPSIAKEVVDDSLPMREVVADDPVDLVQLEQRLSESRSALPGMAAELDRLRRHHRNTLEQMPIGVATFTTDFEIMLWNKTLENITHISPERATGTVMTALPEPWGEALHTFVSSGNNFQRLQLIVDGKRRYLDLSKARRGRNFKEGDSRILLVEDRTEIEQLQEQLLHKERLSSIGRLAAGVAHEIGNPVTGITCLAQELEEGVSADDAAEIAAQIQIQTGRISNIVQSMVNFSHPAGASDLSIRIDINRCINDAIALLALQHHRKSVNYLNNLEDAIEVMGDPTRLTQVFVNLLANARDASEDEADIRISAKLRGQWCFVRVQDDGHGIDANHIKKLFDPFFTTKEVGQGTGLGLAIVYNIIRQHGGEIDVASPRSNQSQGTEFTISLPLAPEESE</sequence>
<dbReference type="SMART" id="SM00388">
    <property type="entry name" value="HisKA"/>
    <property type="match status" value="1"/>
</dbReference>
<keyword evidence="11 14" id="KW-1133">Transmembrane helix</keyword>
<feature type="transmembrane region" description="Helical" evidence="14">
    <location>
        <begin position="399"/>
        <end position="421"/>
    </location>
</feature>
<dbReference type="PANTHER" id="PTHR43065:SF10">
    <property type="entry name" value="PEROXIDE STRESS-ACTIVATED HISTIDINE KINASE MAK3"/>
    <property type="match status" value="1"/>
</dbReference>
<dbReference type="OrthoDB" id="9764438at2"/>
<dbReference type="InterPro" id="IPR036890">
    <property type="entry name" value="HATPase_C_sf"/>
</dbReference>
<dbReference type="SUPFAM" id="SSF55785">
    <property type="entry name" value="PYP-like sensor domain (PAS domain)"/>
    <property type="match status" value="1"/>
</dbReference>
<evidence type="ECO:0000256" key="9">
    <source>
        <dbReference type="ARBA" id="ARBA00022777"/>
    </source>
</evidence>
<evidence type="ECO:0000313" key="17">
    <source>
        <dbReference type="Proteomes" id="UP000267187"/>
    </source>
</evidence>
<feature type="transmembrane region" description="Helical" evidence="14">
    <location>
        <begin position="70"/>
        <end position="94"/>
    </location>
</feature>
<keyword evidence="8" id="KW-0547">Nucleotide-binding</keyword>
<dbReference type="InterPro" id="IPR035965">
    <property type="entry name" value="PAS-like_dom_sf"/>
</dbReference>
<dbReference type="GO" id="GO:0005524">
    <property type="term" value="F:ATP binding"/>
    <property type="evidence" value="ECO:0007669"/>
    <property type="project" value="UniProtKB-KW"/>
</dbReference>
<evidence type="ECO:0000256" key="10">
    <source>
        <dbReference type="ARBA" id="ARBA00022840"/>
    </source>
</evidence>
<dbReference type="Gene3D" id="1.20.1730.10">
    <property type="entry name" value="Sodium/glucose cotransporter"/>
    <property type="match status" value="1"/>
</dbReference>
<dbReference type="CDD" id="cd00082">
    <property type="entry name" value="HisKA"/>
    <property type="match status" value="1"/>
</dbReference>
<evidence type="ECO:0000256" key="13">
    <source>
        <dbReference type="ARBA" id="ARBA00023136"/>
    </source>
</evidence>
<dbReference type="InterPro" id="IPR038377">
    <property type="entry name" value="Na/Glc_symporter_sf"/>
</dbReference>
<comment type="similarity">
    <text evidence="3">Belongs to the sodium:solute symporter (SSF) (TC 2.A.21) family.</text>
</comment>
<dbReference type="InterPro" id="IPR005467">
    <property type="entry name" value="His_kinase_dom"/>
</dbReference>
<name>A0A3M0AM75_9GAMM</name>
<feature type="domain" description="Histidine kinase" evidence="15">
    <location>
        <begin position="759"/>
        <end position="971"/>
    </location>
</feature>
<feature type="transmembrane region" description="Helical" evidence="14">
    <location>
        <begin position="375"/>
        <end position="393"/>
    </location>
</feature>
<accession>A0A3M0AM75</accession>
<dbReference type="Pfam" id="PF02518">
    <property type="entry name" value="HATPase_c"/>
    <property type="match status" value="1"/>
</dbReference>
<keyword evidence="7 14" id="KW-0812">Transmembrane</keyword>
<dbReference type="Gene3D" id="3.30.450.20">
    <property type="entry name" value="PAS domain"/>
    <property type="match status" value="1"/>
</dbReference>
<evidence type="ECO:0000256" key="2">
    <source>
        <dbReference type="ARBA" id="ARBA00004141"/>
    </source>
</evidence>
<evidence type="ECO:0000256" key="7">
    <source>
        <dbReference type="ARBA" id="ARBA00022692"/>
    </source>
</evidence>
<feature type="transmembrane region" description="Helical" evidence="14">
    <location>
        <begin position="38"/>
        <end position="58"/>
    </location>
</feature>
<dbReference type="Pfam" id="PF00512">
    <property type="entry name" value="HisKA"/>
    <property type="match status" value="1"/>
</dbReference>
<dbReference type="InterPro" id="IPR036097">
    <property type="entry name" value="HisK_dim/P_sf"/>
</dbReference>
<dbReference type="InterPro" id="IPR003661">
    <property type="entry name" value="HisK_dim/P_dom"/>
</dbReference>
<dbReference type="PANTHER" id="PTHR43065">
    <property type="entry name" value="SENSOR HISTIDINE KINASE"/>
    <property type="match status" value="1"/>
</dbReference>
<dbReference type="SUPFAM" id="SSF55874">
    <property type="entry name" value="ATPase domain of HSP90 chaperone/DNA topoisomerase II/histidine kinase"/>
    <property type="match status" value="1"/>
</dbReference>
<keyword evidence="9 16" id="KW-0418">Kinase</keyword>
<feature type="transmembrane region" description="Helical" evidence="14">
    <location>
        <begin position="115"/>
        <end position="135"/>
    </location>
</feature>
<reference evidence="16 17" key="1">
    <citation type="submission" date="2018-10" db="EMBL/GenBank/DDBJ databases">
        <title>Genomic Encyclopedia of Type Strains, Phase IV (KMG-IV): sequencing the most valuable type-strain genomes for metagenomic binning, comparative biology and taxonomic classification.</title>
        <authorList>
            <person name="Goeker M."/>
        </authorList>
    </citation>
    <scope>NUCLEOTIDE SEQUENCE [LARGE SCALE GENOMIC DNA]</scope>
    <source>
        <strain evidence="16 17">DSM 25080</strain>
    </source>
</reference>
<dbReference type="GO" id="GO:0016020">
    <property type="term" value="C:membrane"/>
    <property type="evidence" value="ECO:0007669"/>
    <property type="project" value="UniProtKB-SubCell"/>
</dbReference>
<evidence type="ECO:0000256" key="8">
    <source>
        <dbReference type="ARBA" id="ARBA00022741"/>
    </source>
</evidence>
<organism evidence="16 17">
    <name type="scientific">Umboniibacter marinipuniceus</name>
    <dbReference type="NCBI Taxonomy" id="569599"/>
    <lineage>
        <taxon>Bacteria</taxon>
        <taxon>Pseudomonadati</taxon>
        <taxon>Pseudomonadota</taxon>
        <taxon>Gammaproteobacteria</taxon>
        <taxon>Cellvibrionales</taxon>
        <taxon>Cellvibrionaceae</taxon>
        <taxon>Umboniibacter</taxon>
    </lineage>
</organism>
<dbReference type="RefSeq" id="WP_121876765.1">
    <property type="nucleotide sequence ID" value="NZ_REFJ01000003.1"/>
</dbReference>
<keyword evidence="10" id="KW-0067">ATP-binding</keyword>